<dbReference type="PANTHER" id="PTHR47739:SF1">
    <property type="entry name" value="TRNA1(VAL) (ADENINE(37)-N6)-METHYLTRANSFERASE"/>
    <property type="match status" value="1"/>
</dbReference>
<dbReference type="GO" id="GO:0008757">
    <property type="term" value="F:S-adenosylmethionine-dependent methyltransferase activity"/>
    <property type="evidence" value="ECO:0007669"/>
    <property type="project" value="UniProtKB-ARBA"/>
</dbReference>
<keyword evidence="3" id="KW-0489">Methyltransferase</keyword>
<dbReference type="InterPro" id="IPR007848">
    <property type="entry name" value="Small_mtfrase_dom"/>
</dbReference>
<dbReference type="PATRIC" id="fig|1246955.3.peg.320"/>
<name>L0RUI6_MYCC1</name>
<dbReference type="HOGENOM" id="CLU_061983_3_2_14"/>
<dbReference type="PANTHER" id="PTHR47739">
    <property type="entry name" value="TRNA1(VAL) (ADENINE(37)-N6)-METHYLTRANSFERASE"/>
    <property type="match status" value="1"/>
</dbReference>
<dbReference type="InterPro" id="IPR029063">
    <property type="entry name" value="SAM-dependent_MTases_sf"/>
</dbReference>
<dbReference type="Pfam" id="PF05175">
    <property type="entry name" value="MTS"/>
    <property type="match status" value="1"/>
</dbReference>
<dbReference type="AlphaFoldDB" id="L0RUI6"/>
<dbReference type="eggNOG" id="COG4123">
    <property type="taxonomic scope" value="Bacteria"/>
</dbReference>
<organism evidence="3 4">
    <name type="scientific">Mycoplasmopsis cynos (strain C142)</name>
    <name type="common">Mycoplasma cynos</name>
    <dbReference type="NCBI Taxonomy" id="1246955"/>
    <lineage>
        <taxon>Bacteria</taxon>
        <taxon>Bacillati</taxon>
        <taxon>Mycoplasmatota</taxon>
        <taxon>Mycoplasmoidales</taxon>
        <taxon>Metamycoplasmataceae</taxon>
        <taxon>Mycoplasmopsis</taxon>
    </lineage>
</organism>
<dbReference type="InterPro" id="IPR002052">
    <property type="entry name" value="DNA_methylase_N6_adenine_CS"/>
</dbReference>
<dbReference type="InterPro" id="IPR050210">
    <property type="entry name" value="tRNA_Adenine-N(6)_MTase"/>
</dbReference>
<keyword evidence="3" id="KW-0808">Transferase</keyword>
<dbReference type="STRING" id="1246955.MCYN_0351"/>
<evidence type="ECO:0000256" key="1">
    <source>
        <dbReference type="SAM" id="Coils"/>
    </source>
</evidence>
<evidence type="ECO:0000313" key="3">
    <source>
        <dbReference type="EMBL" id="CCP24083.1"/>
    </source>
</evidence>
<dbReference type="SUPFAM" id="SSF53335">
    <property type="entry name" value="S-adenosyl-L-methionine-dependent methyltransferases"/>
    <property type="match status" value="1"/>
</dbReference>
<dbReference type="EMBL" id="HF559394">
    <property type="protein sequence ID" value="CCP24083.1"/>
    <property type="molecule type" value="Genomic_DNA"/>
</dbReference>
<feature type="domain" description="Methyltransferase small" evidence="2">
    <location>
        <begin position="68"/>
        <end position="158"/>
    </location>
</feature>
<feature type="coiled-coil region" evidence="1">
    <location>
        <begin position="100"/>
        <end position="127"/>
    </location>
</feature>
<protein>
    <submittedName>
        <fullName evidence="3">Methyltransferase small domain protein</fullName>
    </submittedName>
</protein>
<keyword evidence="4" id="KW-1185">Reference proteome</keyword>
<dbReference type="GO" id="GO:0032259">
    <property type="term" value="P:methylation"/>
    <property type="evidence" value="ECO:0007669"/>
    <property type="project" value="UniProtKB-KW"/>
</dbReference>
<dbReference type="PROSITE" id="PS00092">
    <property type="entry name" value="N6_MTASE"/>
    <property type="match status" value="1"/>
</dbReference>
<dbReference type="CDD" id="cd02440">
    <property type="entry name" value="AdoMet_MTases"/>
    <property type="match status" value="1"/>
</dbReference>
<reference evidence="4" key="1">
    <citation type="journal article" date="2013" name="Genome Announc.">
        <title>Complete genome sequence of Mycoplasma cynos strain C142.</title>
        <authorList>
            <person name="Walker C.A."/>
            <person name="Mannering S.A."/>
            <person name="Shields S."/>
            <person name="Blake D.P."/>
            <person name="Brownlie J."/>
        </authorList>
    </citation>
    <scope>NUCLEOTIDE SEQUENCE [LARGE SCALE GENOMIC DNA]</scope>
    <source>
        <strain evidence="4">C142</strain>
    </source>
</reference>
<dbReference type="GO" id="GO:0008170">
    <property type="term" value="F:N-methyltransferase activity"/>
    <property type="evidence" value="ECO:0007669"/>
    <property type="project" value="UniProtKB-ARBA"/>
</dbReference>
<sequence>MNIRKKHLNTHWSQKEKDNMQDELFKNRNIVKNSLGFDSDLYVFQDKNMFNYSVDTILLGNFIYLNHKIKNVLEIGTNNAALAIFVASRNKELKIDAVEIQKKAADLAKYNVKFNNLESQINIINQDFNNFWVNHTKTNAKKYQSIFCNPPFYEVDKIMQKTKVNNEVLIATFEIALTLENLIYGASKIIEQKGFLSLVLPVERSIDAFVILKKYNFEPKRIQFVYPRADQKPKFILLEARYQTGSGPHFLKNIYLHSQDDRTNHEYLPEVKELYKPIKV</sequence>
<dbReference type="KEGG" id="mcy:MCYN_0351"/>
<proteinExistence type="predicted"/>
<evidence type="ECO:0000259" key="2">
    <source>
        <dbReference type="Pfam" id="PF05175"/>
    </source>
</evidence>
<accession>L0RUI6</accession>
<gene>
    <name evidence="3" type="primary">MCYN0351</name>
    <name evidence="3" type="ordered locus">MCYN_0351</name>
</gene>
<evidence type="ECO:0000313" key="4">
    <source>
        <dbReference type="Proteomes" id="UP000010466"/>
    </source>
</evidence>
<dbReference type="Gene3D" id="3.40.50.150">
    <property type="entry name" value="Vaccinia Virus protein VP39"/>
    <property type="match status" value="1"/>
</dbReference>
<keyword evidence="1" id="KW-0175">Coiled coil</keyword>
<dbReference type="Proteomes" id="UP000010466">
    <property type="component" value="Chromosome"/>
</dbReference>
<dbReference type="GO" id="GO:0003676">
    <property type="term" value="F:nucleic acid binding"/>
    <property type="evidence" value="ECO:0007669"/>
    <property type="project" value="InterPro"/>
</dbReference>